<organism evidence="3 4">
    <name type="scientific">Algibacter mikhailovii</name>
    <dbReference type="NCBI Taxonomy" id="425498"/>
    <lineage>
        <taxon>Bacteria</taxon>
        <taxon>Pseudomonadati</taxon>
        <taxon>Bacteroidota</taxon>
        <taxon>Flavobacteriia</taxon>
        <taxon>Flavobacteriales</taxon>
        <taxon>Flavobacteriaceae</taxon>
        <taxon>Algibacter</taxon>
    </lineage>
</organism>
<dbReference type="Gene3D" id="3.30.300.30">
    <property type="match status" value="1"/>
</dbReference>
<dbReference type="Gene3D" id="3.40.50.980">
    <property type="match status" value="2"/>
</dbReference>
<dbReference type="Gene3D" id="3.30.559.30">
    <property type="entry name" value="Nonribosomal peptide synthetase, condensation domain"/>
    <property type="match status" value="1"/>
</dbReference>
<dbReference type="GO" id="GO:0044550">
    <property type="term" value="P:secondary metabolite biosynthetic process"/>
    <property type="evidence" value="ECO:0007669"/>
    <property type="project" value="TreeGrafter"/>
</dbReference>
<dbReference type="InterPro" id="IPR001242">
    <property type="entry name" value="Condensation_dom"/>
</dbReference>
<dbReference type="InterPro" id="IPR010071">
    <property type="entry name" value="AA_adenyl_dom"/>
</dbReference>
<dbReference type="InterPro" id="IPR000873">
    <property type="entry name" value="AMP-dep_synth/lig_dom"/>
</dbReference>
<dbReference type="FunFam" id="3.40.50.980:FF:000001">
    <property type="entry name" value="Non-ribosomal peptide synthetase"/>
    <property type="match status" value="1"/>
</dbReference>
<dbReference type="AlphaFoldDB" id="A0A918V5S8"/>
<comment type="caution">
    <text evidence="3">The sequence shown here is derived from an EMBL/GenBank/DDBJ whole genome shotgun (WGS) entry which is preliminary data.</text>
</comment>
<dbReference type="CDD" id="cd19531">
    <property type="entry name" value="LCL_NRPS-like"/>
    <property type="match status" value="1"/>
</dbReference>
<evidence type="ECO:0008006" key="5">
    <source>
        <dbReference type="Google" id="ProtNLM"/>
    </source>
</evidence>
<dbReference type="SUPFAM" id="SSF52777">
    <property type="entry name" value="CoA-dependent acyltransferases"/>
    <property type="match status" value="2"/>
</dbReference>
<reference evidence="3" key="1">
    <citation type="journal article" date="2014" name="Int. J. Syst. Evol. Microbiol.">
        <title>Complete genome sequence of Corynebacterium casei LMG S-19264T (=DSM 44701T), isolated from a smear-ripened cheese.</title>
        <authorList>
            <consortium name="US DOE Joint Genome Institute (JGI-PGF)"/>
            <person name="Walter F."/>
            <person name="Albersmeier A."/>
            <person name="Kalinowski J."/>
            <person name="Ruckert C."/>
        </authorList>
    </citation>
    <scope>NUCLEOTIDE SEQUENCE</scope>
    <source>
        <strain evidence="3">KCTC 12710</strain>
    </source>
</reference>
<gene>
    <name evidence="3" type="ORF">GCM10007028_05320</name>
</gene>
<reference evidence="3" key="2">
    <citation type="submission" date="2020-09" db="EMBL/GenBank/DDBJ databases">
        <authorList>
            <person name="Sun Q."/>
            <person name="Kim S."/>
        </authorList>
    </citation>
    <scope>NUCLEOTIDE SEQUENCE</scope>
    <source>
        <strain evidence="3">KCTC 12710</strain>
    </source>
</reference>
<dbReference type="InterPro" id="IPR045851">
    <property type="entry name" value="AMP-bd_C_sf"/>
</dbReference>
<name>A0A918V5S8_9FLAO</name>
<dbReference type="SUPFAM" id="SSF56801">
    <property type="entry name" value="Acetyl-CoA synthetase-like"/>
    <property type="match status" value="1"/>
</dbReference>
<dbReference type="Gene3D" id="3.30.559.10">
    <property type="entry name" value="Chloramphenicol acetyltransferase-like domain"/>
    <property type="match status" value="1"/>
</dbReference>
<evidence type="ECO:0000259" key="2">
    <source>
        <dbReference type="Pfam" id="PF00668"/>
    </source>
</evidence>
<sequence>MKKETQSKSLLDRWKNKSKQSTHINLIEKAPEEALIPLSPGQKRLWFLQQLHPENAFYNYSETYTFNGALNIGHLEKSLRFVYRDHDILRTTYKIKNDTLVQEVDNTASLSISKHDLTHYEFQDASEASKSIMKNDATTYFSLTKGPLVRASIIKLSNTKHILQITLHHIVTDKWSMGIFREHLAGYYLDLQSNTEIKNRKTLLQYSDYCYWINKQDINKNDLEYWKQKLLHPNPSLSLPFDYERPLHPSFKGAASFTQEYNQSLSSQLLKLSKTCATTPYNLMLAVFYLFLHKCSGDTDILVGTPLTNRDQKNLESLIGFFNDTIVLRTHINSEMSLTNFVKHVTNNTLEAFSHKDVPFNTLVKAINTKRSLAVNPFFQVMFLYHSKPENPFFGKDLDLSHTWFDSEVSKFDLTIYIGEENGILSSTFEYSSDLFEEKTINRFQEYFKILLESIVANPFQKIADLKILTPSERDLFSQQNTLKERVFKDKGIHNIIEETVLKNPNKKAVSFKDECLSYHDLNSKANALAGHILMSGIVENAVIGLCCERSTDMIVGILGILKSGCSYLPLDPEYPNERIDFSLNDSKAKIIVTQSFLIDRFNNDNFTCISIDTIDENINSEIILPQLKETDLAYIIYTSGSTGKPKGVPISHKNIINSTMGRLDFYDSNPEVFMLMSSIAFDSSKAGIFWTLCTGGHLVITEKRIEQDIDKIGELINNCNITHTLMLPSLYNLILDFVIKDKLKSLNTVIVAGEACTVSLCEKHIKHFSKIGLYNEYGPTEASVWCIAHKIDSSDLNRKSIPIGKPVANAGVYILDKGMNISPTGVPGELFIGGQSISKGYINRDDLTKKVFIKNPFKANDILYKTGDLAKYTSDGKIIFLGRADQQVKIRGFRVELSEIENVIKQYDENITDVVVQAEEGFIDTDFNLDTITEEKLAELLTNVDDNEFNIILNSIKFLSTEEKGFLLNQI</sequence>
<dbReference type="PROSITE" id="PS00455">
    <property type="entry name" value="AMP_BINDING"/>
    <property type="match status" value="1"/>
</dbReference>
<dbReference type="GO" id="GO:0005737">
    <property type="term" value="C:cytoplasm"/>
    <property type="evidence" value="ECO:0007669"/>
    <property type="project" value="TreeGrafter"/>
</dbReference>
<proteinExistence type="predicted"/>
<keyword evidence="4" id="KW-1185">Reference proteome</keyword>
<feature type="domain" description="AMP-dependent synthetase/ligase" evidence="1">
    <location>
        <begin position="498"/>
        <end position="842"/>
    </location>
</feature>
<evidence type="ECO:0000313" key="4">
    <source>
        <dbReference type="Proteomes" id="UP000636004"/>
    </source>
</evidence>
<dbReference type="Proteomes" id="UP000636004">
    <property type="component" value="Unassembled WGS sequence"/>
</dbReference>
<dbReference type="PANTHER" id="PTHR45527:SF1">
    <property type="entry name" value="FATTY ACID SYNTHASE"/>
    <property type="match status" value="1"/>
</dbReference>
<dbReference type="Pfam" id="PF00668">
    <property type="entry name" value="Condensation"/>
    <property type="match status" value="1"/>
</dbReference>
<evidence type="ECO:0000259" key="1">
    <source>
        <dbReference type="Pfam" id="PF00501"/>
    </source>
</evidence>
<dbReference type="GO" id="GO:0043041">
    <property type="term" value="P:amino acid activation for nonribosomal peptide biosynthetic process"/>
    <property type="evidence" value="ECO:0007669"/>
    <property type="project" value="TreeGrafter"/>
</dbReference>
<dbReference type="Pfam" id="PF00501">
    <property type="entry name" value="AMP-binding"/>
    <property type="match status" value="1"/>
</dbReference>
<dbReference type="PANTHER" id="PTHR45527">
    <property type="entry name" value="NONRIBOSOMAL PEPTIDE SYNTHETASE"/>
    <property type="match status" value="1"/>
</dbReference>
<accession>A0A918V5S8</accession>
<evidence type="ECO:0000313" key="3">
    <source>
        <dbReference type="EMBL" id="GGZ71052.1"/>
    </source>
</evidence>
<dbReference type="Gene3D" id="2.30.38.10">
    <property type="entry name" value="Luciferase, Domain 3"/>
    <property type="match status" value="1"/>
</dbReference>
<dbReference type="FunFam" id="3.40.50.12780:FF:000012">
    <property type="entry name" value="Non-ribosomal peptide synthetase"/>
    <property type="match status" value="1"/>
</dbReference>
<dbReference type="EMBL" id="BMWZ01000001">
    <property type="protein sequence ID" value="GGZ71052.1"/>
    <property type="molecule type" value="Genomic_DNA"/>
</dbReference>
<dbReference type="InterPro" id="IPR020845">
    <property type="entry name" value="AMP-binding_CS"/>
</dbReference>
<feature type="domain" description="Condensation" evidence="2">
    <location>
        <begin position="35"/>
        <end position="474"/>
    </location>
</feature>
<dbReference type="GO" id="GO:0003824">
    <property type="term" value="F:catalytic activity"/>
    <property type="evidence" value="ECO:0007669"/>
    <property type="project" value="InterPro"/>
</dbReference>
<dbReference type="CDD" id="cd05930">
    <property type="entry name" value="A_NRPS"/>
    <property type="match status" value="1"/>
</dbReference>
<dbReference type="RefSeq" id="WP_189359212.1">
    <property type="nucleotide sequence ID" value="NZ_BMWZ01000001.1"/>
</dbReference>
<dbReference type="GO" id="GO:0031177">
    <property type="term" value="F:phosphopantetheine binding"/>
    <property type="evidence" value="ECO:0007669"/>
    <property type="project" value="TreeGrafter"/>
</dbReference>
<dbReference type="NCBIfam" id="TIGR01733">
    <property type="entry name" value="AA-adenyl-dom"/>
    <property type="match status" value="1"/>
</dbReference>
<protein>
    <recommendedName>
        <fullName evidence="5">Amino acid adenylation domain-containing protein</fullName>
    </recommendedName>
</protein>
<dbReference type="InterPro" id="IPR023213">
    <property type="entry name" value="CAT-like_dom_sf"/>
</dbReference>